<accession>A0ABW8K4V3</accession>
<keyword evidence="2" id="KW-1185">Reference proteome</keyword>
<protein>
    <submittedName>
        <fullName evidence="1">Uncharacterized protein</fullName>
    </submittedName>
</protein>
<dbReference type="Proteomes" id="UP001620408">
    <property type="component" value="Unassembled WGS sequence"/>
</dbReference>
<evidence type="ECO:0000313" key="2">
    <source>
        <dbReference type="Proteomes" id="UP001620408"/>
    </source>
</evidence>
<organism evidence="1 2">
    <name type="scientific">Dyella koreensis</name>
    <dbReference type="NCBI Taxonomy" id="311235"/>
    <lineage>
        <taxon>Bacteria</taxon>
        <taxon>Pseudomonadati</taxon>
        <taxon>Pseudomonadota</taxon>
        <taxon>Gammaproteobacteria</taxon>
        <taxon>Lysobacterales</taxon>
        <taxon>Rhodanobacteraceae</taxon>
        <taxon>Dyella</taxon>
    </lineage>
</organism>
<reference evidence="1 2" key="1">
    <citation type="submission" date="2020-10" db="EMBL/GenBank/DDBJ databases">
        <title>Phylogeny of dyella-like bacteria.</title>
        <authorList>
            <person name="Fu J."/>
        </authorList>
    </citation>
    <scope>NUCLEOTIDE SEQUENCE [LARGE SCALE GENOMIC DNA]</scope>
    <source>
        <strain evidence="1 2">BB4</strain>
    </source>
</reference>
<dbReference type="EMBL" id="JADIKD010000010">
    <property type="protein sequence ID" value="MFK2917924.1"/>
    <property type="molecule type" value="Genomic_DNA"/>
</dbReference>
<sequence length="181" mass="20568">MGDLVRTDRGLDRFATRKDSVLNIDPQLIDARRHGHYELTLRMGGRVSHDVALGVAKLHGHALIGRCVRFAGSLRSGVCGRDAYRPAYPGEVVGTHAGPCRHSQRHRTEHVHEYSTPHEIDPESWHDATYTLTMPHTLPIELVHKFLRFSLERSCDPAADHRQLCARFWQARFSLWSTSSE</sequence>
<gene>
    <name evidence="1" type="ORF">ISS97_11680</name>
</gene>
<evidence type="ECO:0000313" key="1">
    <source>
        <dbReference type="EMBL" id="MFK2917924.1"/>
    </source>
</evidence>
<proteinExistence type="predicted"/>
<comment type="caution">
    <text evidence="1">The sequence shown here is derived from an EMBL/GenBank/DDBJ whole genome shotgun (WGS) entry which is preliminary data.</text>
</comment>
<name>A0ABW8K4V3_9GAMM</name>
<dbReference type="RefSeq" id="WP_379986500.1">
    <property type="nucleotide sequence ID" value="NZ_JADIKD010000010.1"/>
</dbReference>